<dbReference type="RefSeq" id="WP_344032570.1">
    <property type="nucleotide sequence ID" value="NZ_BAAABX010000086.1"/>
</dbReference>
<keyword evidence="1" id="KW-0175">Coiled coil</keyword>
<evidence type="ECO:0000256" key="1">
    <source>
        <dbReference type="SAM" id="Coils"/>
    </source>
</evidence>
<feature type="region of interest" description="Disordered" evidence="2">
    <location>
        <begin position="109"/>
        <end position="130"/>
    </location>
</feature>
<gene>
    <name evidence="3" type="ORF">GCM10010357_67580</name>
</gene>
<evidence type="ECO:0000313" key="3">
    <source>
        <dbReference type="EMBL" id="GAA0436607.1"/>
    </source>
</evidence>
<dbReference type="EMBL" id="BAAABX010000086">
    <property type="protein sequence ID" value="GAA0436607.1"/>
    <property type="molecule type" value="Genomic_DNA"/>
</dbReference>
<reference evidence="4" key="1">
    <citation type="journal article" date="2019" name="Int. J. Syst. Evol. Microbiol.">
        <title>The Global Catalogue of Microorganisms (GCM) 10K type strain sequencing project: providing services to taxonomists for standard genome sequencing and annotation.</title>
        <authorList>
            <consortium name="The Broad Institute Genomics Platform"/>
            <consortium name="The Broad Institute Genome Sequencing Center for Infectious Disease"/>
            <person name="Wu L."/>
            <person name="Ma J."/>
        </authorList>
    </citation>
    <scope>NUCLEOTIDE SEQUENCE [LARGE SCALE GENOMIC DNA]</scope>
    <source>
        <strain evidence="4">JCM 4788</strain>
    </source>
</reference>
<feature type="coiled-coil region" evidence="1">
    <location>
        <begin position="165"/>
        <end position="213"/>
    </location>
</feature>
<proteinExistence type="predicted"/>
<protein>
    <submittedName>
        <fullName evidence="3">Uncharacterized protein</fullName>
    </submittedName>
</protein>
<keyword evidence="4" id="KW-1185">Reference proteome</keyword>
<comment type="caution">
    <text evidence="3">The sequence shown here is derived from an EMBL/GenBank/DDBJ whole genome shotgun (WGS) entry which is preliminary data.</text>
</comment>
<organism evidence="3 4">
    <name type="scientific">Streptomyces luteireticuli</name>
    <dbReference type="NCBI Taxonomy" id="173858"/>
    <lineage>
        <taxon>Bacteria</taxon>
        <taxon>Bacillati</taxon>
        <taxon>Actinomycetota</taxon>
        <taxon>Actinomycetes</taxon>
        <taxon>Kitasatosporales</taxon>
        <taxon>Streptomycetaceae</taxon>
        <taxon>Streptomyces</taxon>
    </lineage>
</organism>
<name>A0ABP3J191_9ACTN</name>
<evidence type="ECO:0000256" key="2">
    <source>
        <dbReference type="SAM" id="MobiDB-lite"/>
    </source>
</evidence>
<dbReference type="Proteomes" id="UP001500879">
    <property type="component" value="Unassembled WGS sequence"/>
</dbReference>
<sequence length="241" mass="26369">MVETQRAGRRGRPWGALQGDSTATNDLARLLRDWLDAAGMSLNDLYARLVPEYFPTGQVPSRSTIARRLSGAGLENDWAFVEAVADLTTADAPGRTLALAHARRLWGEARRTSTTTAGGSAEDGEGSPTAMEAEALDGSRRFDIQNATFNGSVHITNNHYTAVESAELQDQLLDARRRLVEALDQLNDARRELAAVKQELEQMHRARERLLRAGAVPDPKTAVEDLRRSLLLLGRAEQGDA</sequence>
<evidence type="ECO:0000313" key="4">
    <source>
        <dbReference type="Proteomes" id="UP001500879"/>
    </source>
</evidence>
<accession>A0ABP3J191</accession>